<reference evidence="2" key="1">
    <citation type="journal article" date="2019" name="Int. J. Syst. Evol. Microbiol.">
        <title>The Global Catalogue of Microorganisms (GCM) 10K type strain sequencing project: providing services to taxonomists for standard genome sequencing and annotation.</title>
        <authorList>
            <consortium name="The Broad Institute Genomics Platform"/>
            <consortium name="The Broad Institute Genome Sequencing Center for Infectious Disease"/>
            <person name="Wu L."/>
            <person name="Ma J."/>
        </authorList>
    </citation>
    <scope>NUCLEOTIDE SEQUENCE [LARGE SCALE GENOMIC DNA]</scope>
    <source>
        <strain evidence="2">CGMCC 4.7131</strain>
    </source>
</reference>
<accession>A0ABW0DJE3</accession>
<dbReference type="EMBL" id="JBHSKN010000002">
    <property type="protein sequence ID" value="MFC5238781.1"/>
    <property type="molecule type" value="Genomic_DNA"/>
</dbReference>
<protein>
    <submittedName>
        <fullName evidence="1">Uncharacterized protein</fullName>
    </submittedName>
</protein>
<evidence type="ECO:0000313" key="1">
    <source>
        <dbReference type="EMBL" id="MFC5238781.1"/>
    </source>
</evidence>
<keyword evidence="2" id="KW-1185">Reference proteome</keyword>
<dbReference type="Proteomes" id="UP001596035">
    <property type="component" value="Unassembled WGS sequence"/>
</dbReference>
<evidence type="ECO:0000313" key="2">
    <source>
        <dbReference type="Proteomes" id="UP001596035"/>
    </source>
</evidence>
<name>A0ABW0DJE3_9ACTN</name>
<dbReference type="RefSeq" id="WP_344569274.1">
    <property type="nucleotide sequence ID" value="NZ_BAAATG010000060.1"/>
</dbReference>
<organism evidence="1 2">
    <name type="scientific">Streptomyces atrovirens</name>
    <dbReference type="NCBI Taxonomy" id="285556"/>
    <lineage>
        <taxon>Bacteria</taxon>
        <taxon>Bacillati</taxon>
        <taxon>Actinomycetota</taxon>
        <taxon>Actinomycetes</taxon>
        <taxon>Kitasatosporales</taxon>
        <taxon>Streptomycetaceae</taxon>
        <taxon>Streptomyces</taxon>
    </lineage>
</organism>
<proteinExistence type="predicted"/>
<comment type="caution">
    <text evidence="1">The sequence shown here is derived from an EMBL/GenBank/DDBJ whole genome shotgun (WGS) entry which is preliminary data.</text>
</comment>
<gene>
    <name evidence="1" type="ORF">ACFPWV_02395</name>
</gene>
<sequence>MIGVFVTQRVTMCRGRPGTDQGTGWNGASAEFRIPRGRVLAVQGPAVDLRRREPAREVVLGPGAPLADVVDQVLADRVEGGRVAALLDDVAMELLGELLDAGLQRRCDPWREGLADEPARPGVVRRGDPDEVASGRACGPALALGDEVVHVIGEGPVVTRNPYRFPVPEDFPDL</sequence>